<dbReference type="Proteomes" id="UP000701341">
    <property type="component" value="Unassembled WGS sequence"/>
</dbReference>
<protein>
    <recommendedName>
        <fullName evidence="2">Alpha/beta hydrolase fold-3 domain-containing protein</fullName>
    </recommendedName>
</protein>
<organism evidence="3 4">
    <name type="scientific">Penicillium crustosum</name>
    <name type="common">Blue mold fungus</name>
    <dbReference type="NCBI Taxonomy" id="36656"/>
    <lineage>
        <taxon>Eukaryota</taxon>
        <taxon>Fungi</taxon>
        <taxon>Dikarya</taxon>
        <taxon>Ascomycota</taxon>
        <taxon>Pezizomycotina</taxon>
        <taxon>Eurotiomycetes</taxon>
        <taxon>Eurotiomycetidae</taxon>
        <taxon>Eurotiales</taxon>
        <taxon>Aspergillaceae</taxon>
        <taxon>Penicillium</taxon>
    </lineage>
</organism>
<accession>A0A9P5L3Q9</accession>
<dbReference type="GO" id="GO:0017000">
    <property type="term" value="P:antibiotic biosynthetic process"/>
    <property type="evidence" value="ECO:0007669"/>
    <property type="project" value="UniProtKB-ARBA"/>
</dbReference>
<name>A0A9P5L3Q9_PENCR</name>
<sequence>MDPELEELLRLQKQGEDDDESIVDVVKFRTKAEQGMRKSKLSCNMFSGSVEDIQIPVRDSHMNTGRIYRPPGSTRDEPVIVWYHGGGFCLGDVCYDDDHCYRLCVELHAVIVSLNYRLAPEHPFPIPIHDCWDGLQWVASNRDRLQLNIGAGFILSGSSAGGNIAAVLSLLARESKDIPLTGVYLGLPIVVHPDAVPERFVKGYLSYEENKNAPILCQKEIAALVSAYMPDPLSPLYSPLLWPSGHAGLPPTYFQVCGLDPLRDDGLIYERMLREEYNIRTKLDIYPGVPHAFQSFTDLKVTKEFNRDMVSGFKWLLGIE</sequence>
<dbReference type="InterPro" id="IPR013094">
    <property type="entry name" value="AB_hydrolase_3"/>
</dbReference>
<proteinExistence type="predicted"/>
<keyword evidence="4" id="KW-1185">Reference proteome</keyword>
<dbReference type="Gene3D" id="3.40.50.1820">
    <property type="entry name" value="alpha/beta hydrolase"/>
    <property type="match status" value="1"/>
</dbReference>
<comment type="caution">
    <text evidence="3">The sequence shown here is derived from an EMBL/GenBank/DDBJ whole genome shotgun (WGS) entry which is preliminary data.</text>
</comment>
<dbReference type="InterPro" id="IPR050300">
    <property type="entry name" value="GDXG_lipolytic_enzyme"/>
</dbReference>
<dbReference type="OrthoDB" id="408631at2759"/>
<dbReference type="PANTHER" id="PTHR48081:SF8">
    <property type="entry name" value="ALPHA_BETA HYDROLASE FOLD-3 DOMAIN-CONTAINING PROTEIN-RELATED"/>
    <property type="match status" value="1"/>
</dbReference>
<dbReference type="Pfam" id="PF07859">
    <property type="entry name" value="Abhydrolase_3"/>
    <property type="match status" value="1"/>
</dbReference>
<dbReference type="GO" id="GO:0072330">
    <property type="term" value="P:monocarboxylic acid biosynthetic process"/>
    <property type="evidence" value="ECO:0007669"/>
    <property type="project" value="UniProtKB-ARBA"/>
</dbReference>
<evidence type="ECO:0000313" key="4">
    <source>
        <dbReference type="Proteomes" id="UP000701341"/>
    </source>
</evidence>
<dbReference type="SUPFAM" id="SSF53474">
    <property type="entry name" value="alpha/beta-Hydrolases"/>
    <property type="match status" value="1"/>
</dbReference>
<dbReference type="GO" id="GO:0016787">
    <property type="term" value="F:hydrolase activity"/>
    <property type="evidence" value="ECO:0007669"/>
    <property type="project" value="UniProtKB-KW"/>
</dbReference>
<keyword evidence="1" id="KW-0378">Hydrolase</keyword>
<dbReference type="InterPro" id="IPR029058">
    <property type="entry name" value="AB_hydrolase_fold"/>
</dbReference>
<dbReference type="EMBL" id="JAAOZQ010000034">
    <property type="protein sequence ID" value="KAF7524761.1"/>
    <property type="molecule type" value="Genomic_DNA"/>
</dbReference>
<dbReference type="AlphaFoldDB" id="A0A9P5L3Q9"/>
<dbReference type="PANTHER" id="PTHR48081">
    <property type="entry name" value="AB HYDROLASE SUPERFAMILY PROTEIN C4A8.06C"/>
    <property type="match status" value="1"/>
</dbReference>
<feature type="domain" description="Alpha/beta hydrolase fold-3" evidence="2">
    <location>
        <begin position="80"/>
        <end position="294"/>
    </location>
</feature>
<evidence type="ECO:0000259" key="2">
    <source>
        <dbReference type="Pfam" id="PF07859"/>
    </source>
</evidence>
<gene>
    <name evidence="3" type="ORF">PCG10_005569</name>
</gene>
<evidence type="ECO:0000313" key="3">
    <source>
        <dbReference type="EMBL" id="KAF7524761.1"/>
    </source>
</evidence>
<reference evidence="3" key="1">
    <citation type="submission" date="2020-02" db="EMBL/GenBank/DDBJ databases">
        <authorList>
            <person name="Lichtner F.J."/>
        </authorList>
    </citation>
    <scope>NUCLEOTIDE SEQUENCE</scope>
    <source>
        <strain evidence="3">G10</strain>
    </source>
</reference>
<evidence type="ECO:0000256" key="1">
    <source>
        <dbReference type="ARBA" id="ARBA00022801"/>
    </source>
</evidence>